<dbReference type="CDD" id="cd00452">
    <property type="entry name" value="KDPG_aldolase"/>
    <property type="match status" value="1"/>
</dbReference>
<dbReference type="PANTHER" id="PTHR30246:SF1">
    <property type="entry name" value="2-DEHYDRO-3-DEOXY-6-PHOSPHOGALACTONATE ALDOLASE-RELATED"/>
    <property type="match status" value="1"/>
</dbReference>
<dbReference type="PROSITE" id="PS00159">
    <property type="entry name" value="ALDOLASE_KDPG_KHG_1"/>
    <property type="match status" value="1"/>
</dbReference>
<evidence type="ECO:0000256" key="3">
    <source>
        <dbReference type="ARBA" id="ARBA00006906"/>
    </source>
</evidence>
<dbReference type="EMBL" id="JACIET010000001">
    <property type="protein sequence ID" value="MBB4011163.1"/>
    <property type="molecule type" value="Genomic_DNA"/>
</dbReference>
<dbReference type="NCBIfam" id="TIGR01182">
    <property type="entry name" value="eda"/>
    <property type="match status" value="1"/>
</dbReference>
<dbReference type="InterPro" id="IPR031337">
    <property type="entry name" value="KDPG/KHG_AS_1"/>
</dbReference>
<keyword evidence="10" id="KW-1185">Reference proteome</keyword>
<evidence type="ECO:0000256" key="4">
    <source>
        <dbReference type="ARBA" id="ARBA00011233"/>
    </source>
</evidence>
<evidence type="ECO:0000313" key="9">
    <source>
        <dbReference type="EMBL" id="MBB4011163.1"/>
    </source>
</evidence>
<dbReference type="GO" id="GO:0008675">
    <property type="term" value="F:2-dehydro-3-deoxy-phosphogluconate aldolase activity"/>
    <property type="evidence" value="ECO:0007669"/>
    <property type="project" value="UniProtKB-EC"/>
</dbReference>
<evidence type="ECO:0000256" key="2">
    <source>
        <dbReference type="ARBA" id="ARBA00004736"/>
    </source>
</evidence>
<dbReference type="Proteomes" id="UP000561045">
    <property type="component" value="Unassembled WGS sequence"/>
</dbReference>
<accession>A0A840BEP6</accession>
<dbReference type="SUPFAM" id="SSF51569">
    <property type="entry name" value="Aldolase"/>
    <property type="match status" value="1"/>
</dbReference>
<name>A0A840BEP6_9RHOO</name>
<evidence type="ECO:0000256" key="8">
    <source>
        <dbReference type="ARBA" id="ARBA00023277"/>
    </source>
</evidence>
<dbReference type="InterPro" id="IPR031338">
    <property type="entry name" value="KDPG/KHG_AS_2"/>
</dbReference>
<dbReference type="InterPro" id="IPR000887">
    <property type="entry name" value="Aldlse_KDPG_KHG"/>
</dbReference>
<evidence type="ECO:0000256" key="7">
    <source>
        <dbReference type="ARBA" id="ARBA00023270"/>
    </source>
</evidence>
<dbReference type="Gene3D" id="3.20.20.70">
    <property type="entry name" value="Aldolase class I"/>
    <property type="match status" value="1"/>
</dbReference>
<keyword evidence="8" id="KW-0119">Carbohydrate metabolism</keyword>
<dbReference type="PANTHER" id="PTHR30246">
    <property type="entry name" value="2-KETO-3-DEOXY-6-PHOSPHOGLUCONATE ALDOLASE"/>
    <property type="match status" value="1"/>
</dbReference>
<reference evidence="9 10" key="1">
    <citation type="submission" date="2020-08" db="EMBL/GenBank/DDBJ databases">
        <title>Genomic Encyclopedia of Type Strains, Phase IV (KMG-IV): sequencing the most valuable type-strain genomes for metagenomic binning, comparative biology and taxonomic classification.</title>
        <authorList>
            <person name="Goeker M."/>
        </authorList>
    </citation>
    <scope>NUCLEOTIDE SEQUENCE [LARGE SCALE GENOMIC DNA]</scope>
    <source>
        <strain evidence="9 10">DSM 106739</strain>
    </source>
</reference>
<dbReference type="Pfam" id="PF01081">
    <property type="entry name" value="Aldolase"/>
    <property type="match status" value="1"/>
</dbReference>
<comment type="pathway">
    <text evidence="2">Carbohydrate acid metabolism; 2-dehydro-3-deoxy-D-gluconate degradation; D-glyceraldehyde 3-phosphate and pyruvate from 2-dehydro-3-deoxy-D-gluconate: step 2/2.</text>
</comment>
<comment type="catalytic activity">
    <reaction evidence="1">
        <text>2-dehydro-3-deoxy-6-phospho-D-gluconate = D-glyceraldehyde 3-phosphate + pyruvate</text>
        <dbReference type="Rhea" id="RHEA:17089"/>
        <dbReference type="ChEBI" id="CHEBI:15361"/>
        <dbReference type="ChEBI" id="CHEBI:57569"/>
        <dbReference type="ChEBI" id="CHEBI:59776"/>
        <dbReference type="EC" id="4.1.2.14"/>
    </reaction>
</comment>
<keyword evidence="6 9" id="KW-0456">Lyase</keyword>
<evidence type="ECO:0000256" key="6">
    <source>
        <dbReference type="ARBA" id="ARBA00023239"/>
    </source>
</evidence>
<sequence length="209" mass="21911">MNLIDVLRIGPVMPVIVIRNLEHAAPLARALHRGGIRVFEVTLRTDVALDAVKAMRDAVPDAIVGVGTVTRPQDLESAVSAGAMFAVSPGLTKELAEAAVAPALPLLPGVMTPAELMEARTLGFEALKFFPAREAGGVGMLRALAGPFPDVVFCPTGGVTFETAPSYLELPNVACVGGSWLAPIEMMERGDWDGISRLAESAAALRVQS</sequence>
<gene>
    <name evidence="9" type="ORF">GGR36_000471</name>
</gene>
<dbReference type="NCBIfam" id="NF004325">
    <property type="entry name" value="PRK05718.1"/>
    <property type="match status" value="1"/>
</dbReference>
<dbReference type="AlphaFoldDB" id="A0A840BEP6"/>
<evidence type="ECO:0000313" key="10">
    <source>
        <dbReference type="Proteomes" id="UP000561045"/>
    </source>
</evidence>
<evidence type="ECO:0000256" key="1">
    <source>
        <dbReference type="ARBA" id="ARBA00000654"/>
    </source>
</evidence>
<dbReference type="PROSITE" id="PS00160">
    <property type="entry name" value="ALDOLASE_KDPG_KHG_2"/>
    <property type="match status" value="1"/>
</dbReference>
<organism evidence="9 10">
    <name type="scientific">Niveibacterium umoris</name>
    <dbReference type="NCBI Taxonomy" id="1193620"/>
    <lineage>
        <taxon>Bacteria</taxon>
        <taxon>Pseudomonadati</taxon>
        <taxon>Pseudomonadota</taxon>
        <taxon>Betaproteobacteria</taxon>
        <taxon>Rhodocyclales</taxon>
        <taxon>Rhodocyclaceae</taxon>
        <taxon>Niveibacterium</taxon>
    </lineage>
</organism>
<proteinExistence type="inferred from homology"/>
<comment type="similarity">
    <text evidence="3">Belongs to the KHG/KDPG aldolase family.</text>
</comment>
<keyword evidence="7" id="KW-0704">Schiff base</keyword>
<evidence type="ECO:0000256" key="5">
    <source>
        <dbReference type="ARBA" id="ARBA00013063"/>
    </source>
</evidence>
<protein>
    <recommendedName>
        <fullName evidence="5">2-dehydro-3-deoxy-phosphogluconate aldolase</fullName>
        <ecNumber evidence="5">4.1.2.14</ecNumber>
    </recommendedName>
</protein>
<dbReference type="InterPro" id="IPR013785">
    <property type="entry name" value="Aldolase_TIM"/>
</dbReference>
<comment type="subunit">
    <text evidence="4">Homotrimer.</text>
</comment>
<comment type="caution">
    <text evidence="9">The sequence shown here is derived from an EMBL/GenBank/DDBJ whole genome shotgun (WGS) entry which is preliminary data.</text>
</comment>
<dbReference type="RefSeq" id="WP_183631482.1">
    <property type="nucleotide sequence ID" value="NZ_BAABLE010000011.1"/>
</dbReference>
<dbReference type="EC" id="4.1.2.14" evidence="5"/>